<reference evidence="8" key="1">
    <citation type="journal article" date="2014" name="Front. Microbiol.">
        <title>High frequency of phylogenetically diverse reductive dehalogenase-homologous genes in deep subseafloor sedimentary metagenomes.</title>
        <authorList>
            <person name="Kawai M."/>
            <person name="Futagami T."/>
            <person name="Toyoda A."/>
            <person name="Takaki Y."/>
            <person name="Nishi S."/>
            <person name="Hori S."/>
            <person name="Arai W."/>
            <person name="Tsubouchi T."/>
            <person name="Morono Y."/>
            <person name="Uchiyama I."/>
            <person name="Ito T."/>
            <person name="Fujiyama A."/>
            <person name="Inagaki F."/>
            <person name="Takami H."/>
        </authorList>
    </citation>
    <scope>NUCLEOTIDE SEQUENCE</scope>
    <source>
        <strain evidence="8">Expedition CK06-06</strain>
    </source>
</reference>
<evidence type="ECO:0000256" key="3">
    <source>
        <dbReference type="ARBA" id="ARBA00013061"/>
    </source>
</evidence>
<evidence type="ECO:0000313" key="8">
    <source>
        <dbReference type="EMBL" id="GAH52405.1"/>
    </source>
</evidence>
<dbReference type="InterPro" id="IPR015824">
    <property type="entry name" value="Phosphoglycerate_kinase_N"/>
</dbReference>
<dbReference type="PRINTS" id="PR00477">
    <property type="entry name" value="PHGLYCKINASE"/>
</dbReference>
<dbReference type="FunFam" id="3.40.50.1260:FF:000006">
    <property type="entry name" value="Phosphoglycerate kinase"/>
    <property type="match status" value="1"/>
</dbReference>
<dbReference type="GO" id="GO:0006094">
    <property type="term" value="P:gluconeogenesis"/>
    <property type="evidence" value="ECO:0007669"/>
    <property type="project" value="TreeGrafter"/>
</dbReference>
<evidence type="ECO:0000256" key="2">
    <source>
        <dbReference type="ARBA" id="ARBA00008982"/>
    </source>
</evidence>
<evidence type="ECO:0000256" key="6">
    <source>
        <dbReference type="ARBA" id="ARBA00022777"/>
    </source>
</evidence>
<dbReference type="GO" id="GO:0005829">
    <property type="term" value="C:cytosol"/>
    <property type="evidence" value="ECO:0007669"/>
    <property type="project" value="TreeGrafter"/>
</dbReference>
<evidence type="ECO:0000256" key="7">
    <source>
        <dbReference type="ARBA" id="ARBA00022840"/>
    </source>
</evidence>
<dbReference type="EMBL" id="BARU01020734">
    <property type="protein sequence ID" value="GAH52405.1"/>
    <property type="molecule type" value="Genomic_DNA"/>
</dbReference>
<dbReference type="Pfam" id="PF00162">
    <property type="entry name" value="PGK"/>
    <property type="match status" value="1"/>
</dbReference>
<feature type="non-terminal residue" evidence="8">
    <location>
        <position position="229"/>
    </location>
</feature>
<evidence type="ECO:0000256" key="5">
    <source>
        <dbReference type="ARBA" id="ARBA00022741"/>
    </source>
</evidence>
<dbReference type="InterPro" id="IPR036043">
    <property type="entry name" value="Phosphoglycerate_kinase_sf"/>
</dbReference>
<dbReference type="Gene3D" id="3.40.50.1260">
    <property type="entry name" value="Phosphoglycerate kinase, N-terminal domain"/>
    <property type="match status" value="2"/>
</dbReference>
<keyword evidence="4" id="KW-0808">Transferase</keyword>
<organism evidence="8">
    <name type="scientific">marine sediment metagenome</name>
    <dbReference type="NCBI Taxonomy" id="412755"/>
    <lineage>
        <taxon>unclassified sequences</taxon>
        <taxon>metagenomes</taxon>
        <taxon>ecological metagenomes</taxon>
    </lineage>
</organism>
<keyword evidence="5" id="KW-0547">Nucleotide-binding</keyword>
<dbReference type="PANTHER" id="PTHR11406:SF23">
    <property type="entry name" value="PHOSPHOGLYCERATE KINASE 1, CHLOROPLASTIC-RELATED"/>
    <property type="match status" value="1"/>
</dbReference>
<evidence type="ECO:0000256" key="1">
    <source>
        <dbReference type="ARBA" id="ARBA00000642"/>
    </source>
</evidence>
<accession>X1H5P3</accession>
<dbReference type="GO" id="GO:0006096">
    <property type="term" value="P:glycolytic process"/>
    <property type="evidence" value="ECO:0007669"/>
    <property type="project" value="InterPro"/>
</dbReference>
<dbReference type="GO" id="GO:0005524">
    <property type="term" value="F:ATP binding"/>
    <property type="evidence" value="ECO:0007669"/>
    <property type="project" value="UniProtKB-KW"/>
</dbReference>
<dbReference type="AlphaFoldDB" id="X1H5P3"/>
<keyword evidence="7" id="KW-0067">ATP-binding</keyword>
<comment type="similarity">
    <text evidence="2">Belongs to the phosphoglycerate kinase family.</text>
</comment>
<comment type="caution">
    <text evidence="8">The sequence shown here is derived from an EMBL/GenBank/DDBJ whole genome shotgun (WGS) entry which is preliminary data.</text>
</comment>
<keyword evidence="6" id="KW-0418">Kinase</keyword>
<dbReference type="InterPro" id="IPR001576">
    <property type="entry name" value="Phosphoglycerate_kinase"/>
</dbReference>
<comment type="catalytic activity">
    <reaction evidence="1">
        <text>(2R)-3-phosphoglycerate + ATP = (2R)-3-phospho-glyceroyl phosphate + ADP</text>
        <dbReference type="Rhea" id="RHEA:14801"/>
        <dbReference type="ChEBI" id="CHEBI:30616"/>
        <dbReference type="ChEBI" id="CHEBI:57604"/>
        <dbReference type="ChEBI" id="CHEBI:58272"/>
        <dbReference type="ChEBI" id="CHEBI:456216"/>
        <dbReference type="EC" id="2.7.2.3"/>
    </reaction>
</comment>
<evidence type="ECO:0000256" key="4">
    <source>
        <dbReference type="ARBA" id="ARBA00022679"/>
    </source>
</evidence>
<gene>
    <name evidence="8" type="ORF">S03H2_34005</name>
</gene>
<dbReference type="EC" id="2.7.2.3" evidence="3"/>
<sequence length="229" mass="24811">MRVDFNVPLDSGVVDDNFRIQAALPTVGYCLNQGAAVVLMSHLGRPKGEVVPELTMLPVAEELETLLKHDIIFSPDCVSDEAVEVSGRLKPGNVHLLENLRFYPGEETNEPGFASRLARHGTVYVNDAFGTAHRAHASNVGVVSHFDQAGIGFLMARELKFLRDQLDEPQRPFAVVLGGAKVAGKLELIRKLVARADRLIIGGGMAFTFLQARGINVGGSLVDQSLVEE</sequence>
<dbReference type="GO" id="GO:0004618">
    <property type="term" value="F:phosphoglycerate kinase activity"/>
    <property type="evidence" value="ECO:0007669"/>
    <property type="project" value="UniProtKB-EC"/>
</dbReference>
<name>X1H5P3_9ZZZZ</name>
<protein>
    <recommendedName>
        <fullName evidence="3">phosphoglycerate kinase</fullName>
        <ecNumber evidence="3">2.7.2.3</ecNumber>
    </recommendedName>
</protein>
<dbReference type="PANTHER" id="PTHR11406">
    <property type="entry name" value="PHOSPHOGLYCERATE KINASE"/>
    <property type="match status" value="1"/>
</dbReference>
<dbReference type="SUPFAM" id="SSF53748">
    <property type="entry name" value="Phosphoglycerate kinase"/>
    <property type="match status" value="1"/>
</dbReference>
<proteinExistence type="inferred from homology"/>
<dbReference type="GO" id="GO:0043531">
    <property type="term" value="F:ADP binding"/>
    <property type="evidence" value="ECO:0007669"/>
    <property type="project" value="TreeGrafter"/>
</dbReference>